<evidence type="ECO:0000256" key="2">
    <source>
        <dbReference type="ARBA" id="ARBA00022690"/>
    </source>
</evidence>
<dbReference type="Gene3D" id="3.30.497.10">
    <property type="entry name" value="Antithrombin, subunit I, domain 2"/>
    <property type="match status" value="1"/>
</dbReference>
<dbReference type="InterPro" id="IPR000215">
    <property type="entry name" value="Serpin_fam"/>
</dbReference>
<accession>A0A8X6THQ9</accession>
<evidence type="ECO:0000256" key="3">
    <source>
        <dbReference type="ARBA" id="ARBA00022900"/>
    </source>
</evidence>
<dbReference type="SUPFAM" id="SSF56574">
    <property type="entry name" value="Serpins"/>
    <property type="match status" value="1"/>
</dbReference>
<comment type="caution">
    <text evidence="6">The sequence shown here is derived from an EMBL/GenBank/DDBJ whole genome shotgun (WGS) entry which is preliminary data.</text>
</comment>
<dbReference type="InterPro" id="IPR042185">
    <property type="entry name" value="Serpin_sf_2"/>
</dbReference>
<keyword evidence="7" id="KW-1185">Reference proteome</keyword>
<evidence type="ECO:0000256" key="1">
    <source>
        <dbReference type="ARBA" id="ARBA00009500"/>
    </source>
</evidence>
<organism evidence="6 7">
    <name type="scientific">Nephila pilipes</name>
    <name type="common">Giant wood spider</name>
    <name type="synonym">Nephila maculata</name>
    <dbReference type="NCBI Taxonomy" id="299642"/>
    <lineage>
        <taxon>Eukaryota</taxon>
        <taxon>Metazoa</taxon>
        <taxon>Ecdysozoa</taxon>
        <taxon>Arthropoda</taxon>
        <taxon>Chelicerata</taxon>
        <taxon>Arachnida</taxon>
        <taxon>Araneae</taxon>
        <taxon>Araneomorphae</taxon>
        <taxon>Entelegynae</taxon>
        <taxon>Araneoidea</taxon>
        <taxon>Nephilidae</taxon>
        <taxon>Nephila</taxon>
    </lineage>
</organism>
<dbReference type="GO" id="GO:0004867">
    <property type="term" value="F:serine-type endopeptidase inhibitor activity"/>
    <property type="evidence" value="ECO:0007669"/>
    <property type="project" value="UniProtKB-KW"/>
</dbReference>
<dbReference type="Pfam" id="PF00079">
    <property type="entry name" value="Serpin"/>
    <property type="match status" value="1"/>
</dbReference>
<dbReference type="EMBL" id="BMAW01008708">
    <property type="protein sequence ID" value="GFT09875.1"/>
    <property type="molecule type" value="Genomic_DNA"/>
</dbReference>
<dbReference type="OrthoDB" id="6419887at2759"/>
<dbReference type="PROSITE" id="PS00284">
    <property type="entry name" value="SERPIN"/>
    <property type="match status" value="1"/>
</dbReference>
<evidence type="ECO:0000259" key="5">
    <source>
        <dbReference type="SMART" id="SM00093"/>
    </source>
</evidence>
<comment type="similarity">
    <text evidence="1 4">Belongs to the serpin family.</text>
</comment>
<dbReference type="SMART" id="SM00093">
    <property type="entry name" value="SERPIN"/>
    <property type="match status" value="1"/>
</dbReference>
<dbReference type="AlphaFoldDB" id="A0A8X6THQ9"/>
<sequence length="325" mass="36734">ELRTVLGYEKANLTNNSIHVSFQNYLNEILPSRNASDSYILKSANAIVVNDNVDLLLKYKNDVQDFYHASIRKTDFANNADEAVKEINDWVKEKTNGKIEKLLDQLNPSTLMVLLNAVYFKGKWEVPFDPRLTEPSIFYNNGVESERKSVNTMYMTNDLRYATFDDFQALILPYKGENVSFLILLPEQRNGLQALENSLTSEKLSVILDSLNEITVSVFLPKFKFGVEEDLSEKIQELGANKAFERNAADFSGLTSDSQVFISKVIHKAVIEVNEEGSEAVGATASNTMVMRPYNFRADHPFLFAIIETGSRSNMVLFLGRVNNL</sequence>
<keyword evidence="3" id="KW-0722">Serine protease inhibitor</keyword>
<evidence type="ECO:0000313" key="6">
    <source>
        <dbReference type="EMBL" id="GFT09875.1"/>
    </source>
</evidence>
<dbReference type="InterPro" id="IPR023795">
    <property type="entry name" value="Serpin_CS"/>
</dbReference>
<dbReference type="PANTHER" id="PTHR11461">
    <property type="entry name" value="SERINE PROTEASE INHIBITOR, SERPIN"/>
    <property type="match status" value="1"/>
</dbReference>
<feature type="non-terminal residue" evidence="6">
    <location>
        <position position="1"/>
    </location>
</feature>
<evidence type="ECO:0000256" key="4">
    <source>
        <dbReference type="RuleBase" id="RU000411"/>
    </source>
</evidence>
<dbReference type="Gene3D" id="2.30.39.10">
    <property type="entry name" value="Alpha-1-antitrypsin, domain 1"/>
    <property type="match status" value="1"/>
</dbReference>
<gene>
    <name evidence="6" type="primary">Serpinb8</name>
    <name evidence="6" type="ORF">NPIL_653981</name>
</gene>
<keyword evidence="2" id="KW-0646">Protease inhibitor</keyword>
<dbReference type="InterPro" id="IPR042178">
    <property type="entry name" value="Serpin_sf_1"/>
</dbReference>
<dbReference type="GO" id="GO:0005615">
    <property type="term" value="C:extracellular space"/>
    <property type="evidence" value="ECO:0007669"/>
    <property type="project" value="InterPro"/>
</dbReference>
<name>A0A8X6THQ9_NEPPI</name>
<feature type="domain" description="Serpin" evidence="5">
    <location>
        <begin position="1"/>
        <end position="325"/>
    </location>
</feature>
<reference evidence="6" key="1">
    <citation type="submission" date="2020-08" db="EMBL/GenBank/DDBJ databases">
        <title>Multicomponent nature underlies the extraordinary mechanical properties of spider dragline silk.</title>
        <authorList>
            <person name="Kono N."/>
            <person name="Nakamura H."/>
            <person name="Mori M."/>
            <person name="Yoshida Y."/>
            <person name="Ohtoshi R."/>
            <person name="Malay A.D."/>
            <person name="Moran D.A.P."/>
            <person name="Tomita M."/>
            <person name="Numata K."/>
            <person name="Arakawa K."/>
        </authorList>
    </citation>
    <scope>NUCLEOTIDE SEQUENCE</scope>
</reference>
<evidence type="ECO:0000313" key="7">
    <source>
        <dbReference type="Proteomes" id="UP000887013"/>
    </source>
</evidence>
<dbReference type="InterPro" id="IPR023796">
    <property type="entry name" value="Serpin_dom"/>
</dbReference>
<protein>
    <submittedName>
        <fullName evidence="6">Serpin B8</fullName>
    </submittedName>
</protein>
<dbReference type="InterPro" id="IPR036186">
    <property type="entry name" value="Serpin_sf"/>
</dbReference>
<dbReference type="PANTHER" id="PTHR11461:SF211">
    <property type="entry name" value="GH10112P-RELATED"/>
    <property type="match status" value="1"/>
</dbReference>
<dbReference type="Proteomes" id="UP000887013">
    <property type="component" value="Unassembled WGS sequence"/>
</dbReference>
<proteinExistence type="inferred from homology"/>